<dbReference type="PANTHER" id="PTHR11802:SF385">
    <property type="entry name" value="SINAPOYLGLUCOSE--SINAPOYLGLUCOSE O-SINAPOYLTRANSFERASE"/>
    <property type="match status" value="1"/>
</dbReference>
<proteinExistence type="inferred from homology"/>
<comment type="caution">
    <text evidence="2">The sequence shown here is derived from an EMBL/GenBank/DDBJ whole genome shotgun (WGS) entry which is preliminary data.</text>
</comment>
<dbReference type="Gene3D" id="3.40.50.1820">
    <property type="entry name" value="alpha/beta hydrolase"/>
    <property type="match status" value="1"/>
</dbReference>
<dbReference type="GO" id="GO:0019748">
    <property type="term" value="P:secondary metabolic process"/>
    <property type="evidence" value="ECO:0007669"/>
    <property type="project" value="TreeGrafter"/>
</dbReference>
<dbReference type="Proteomes" id="UP000326396">
    <property type="component" value="Linkage Group LG1"/>
</dbReference>
<dbReference type="GO" id="GO:0016747">
    <property type="term" value="F:acyltransferase activity, transferring groups other than amino-acyl groups"/>
    <property type="evidence" value="ECO:0007669"/>
    <property type="project" value="TreeGrafter"/>
</dbReference>
<dbReference type="Pfam" id="PF00450">
    <property type="entry name" value="Peptidase_S10"/>
    <property type="match status" value="1"/>
</dbReference>
<evidence type="ECO:0000256" key="1">
    <source>
        <dbReference type="ARBA" id="ARBA00009431"/>
    </source>
</evidence>
<evidence type="ECO:0000313" key="3">
    <source>
        <dbReference type="Proteomes" id="UP000326396"/>
    </source>
</evidence>
<evidence type="ECO:0008006" key="4">
    <source>
        <dbReference type="Google" id="ProtNLM"/>
    </source>
</evidence>
<comment type="similarity">
    <text evidence="1">Belongs to the peptidase S10 family.</text>
</comment>
<dbReference type="InterPro" id="IPR029058">
    <property type="entry name" value="AB_hydrolase_fold"/>
</dbReference>
<dbReference type="OrthoDB" id="443318at2759"/>
<dbReference type="AlphaFoldDB" id="A0A5N6PZK2"/>
<organism evidence="2 3">
    <name type="scientific">Mikania micrantha</name>
    <name type="common">bitter vine</name>
    <dbReference type="NCBI Taxonomy" id="192012"/>
    <lineage>
        <taxon>Eukaryota</taxon>
        <taxon>Viridiplantae</taxon>
        <taxon>Streptophyta</taxon>
        <taxon>Embryophyta</taxon>
        <taxon>Tracheophyta</taxon>
        <taxon>Spermatophyta</taxon>
        <taxon>Magnoliopsida</taxon>
        <taxon>eudicotyledons</taxon>
        <taxon>Gunneridae</taxon>
        <taxon>Pentapetalae</taxon>
        <taxon>asterids</taxon>
        <taxon>campanulids</taxon>
        <taxon>Asterales</taxon>
        <taxon>Asteraceae</taxon>
        <taxon>Asteroideae</taxon>
        <taxon>Heliantheae alliance</taxon>
        <taxon>Eupatorieae</taxon>
        <taxon>Mikania</taxon>
    </lineage>
</organism>
<dbReference type="PANTHER" id="PTHR11802">
    <property type="entry name" value="SERINE PROTEASE FAMILY S10 SERINE CARBOXYPEPTIDASE"/>
    <property type="match status" value="1"/>
</dbReference>
<protein>
    <recommendedName>
        <fullName evidence="4">Peptidase S10, serine carboxypeptidase, Alpha/Beta hydrolase fold protein</fullName>
    </recommendedName>
</protein>
<dbReference type="SUPFAM" id="SSF53474">
    <property type="entry name" value="alpha/beta-Hydrolases"/>
    <property type="match status" value="1"/>
</dbReference>
<gene>
    <name evidence="2" type="ORF">E3N88_00940</name>
</gene>
<dbReference type="InterPro" id="IPR001563">
    <property type="entry name" value="Peptidase_S10"/>
</dbReference>
<dbReference type="EMBL" id="SZYD01000001">
    <property type="protein sequence ID" value="KAD7477804.1"/>
    <property type="molecule type" value="Genomic_DNA"/>
</dbReference>
<dbReference type="PRINTS" id="PR00724">
    <property type="entry name" value="CRBOXYPTASEC"/>
</dbReference>
<reference evidence="2 3" key="1">
    <citation type="submission" date="2019-05" db="EMBL/GenBank/DDBJ databases">
        <title>Mikania micrantha, genome provides insights into the molecular mechanism of rapid growth.</title>
        <authorList>
            <person name="Liu B."/>
        </authorList>
    </citation>
    <scope>NUCLEOTIDE SEQUENCE [LARGE SCALE GENOMIC DNA]</scope>
    <source>
        <strain evidence="2">NLD-2019</strain>
        <tissue evidence="2">Leaf</tissue>
    </source>
</reference>
<dbReference type="GO" id="GO:0006508">
    <property type="term" value="P:proteolysis"/>
    <property type="evidence" value="ECO:0007669"/>
    <property type="project" value="InterPro"/>
</dbReference>
<keyword evidence="3" id="KW-1185">Reference proteome</keyword>
<sequence length="491" mass="55996">MRNPQEDPIIFHFPGGPGVSSLATLLVESGPLAINTDDLTLTLNPNALTQVANMVFVDIPAGTGFSYSETQEGWVSSDTIQAANYKDFVKKFLSHNPKFLGNPLYMSGISYSGIIVPKATLELYEGNDRGDQPAFNIQGYILSSPLTNKFMDFNSRIEYAHRLALISDDIYQSAINNCNGNYVDTMQANSACRKSLMSYDECTSRINFENILEPFLDDNETDISLIAINKWANMEVVQQALNVQQGMVGKFEEQNSTLHYKKGKNDTIYYAYDIFSSYSYHKKLSTKSCRALIFSGDHDLTFPYVGVEQWISSLNLEVEAPWEPFYVDNQVGGYLTKYALNNYSLTYATVKGAGHVVDYYKPKESFVLYVVANNQSNNDSIPYVPIFKGDGYEFRSIRMKTILMSQDLWDLVSNRLDENDRDRTRLRDHRRKDERVLSIIQQGVDDEVFHVLQQPPCLAQPGISCRWSIMVILKFELLDYRVYDETLKQYR</sequence>
<evidence type="ECO:0000313" key="2">
    <source>
        <dbReference type="EMBL" id="KAD7477804.1"/>
    </source>
</evidence>
<accession>A0A5N6PZK2</accession>
<name>A0A5N6PZK2_9ASTR</name>
<dbReference type="GO" id="GO:0004185">
    <property type="term" value="F:serine-type carboxypeptidase activity"/>
    <property type="evidence" value="ECO:0007669"/>
    <property type="project" value="InterPro"/>
</dbReference>